<dbReference type="RefSeq" id="WP_248939763.1">
    <property type="nucleotide sequence ID" value="NZ_JAKIKS010000024.1"/>
</dbReference>
<reference evidence="2 3" key="1">
    <citation type="submission" date="2022-01" db="EMBL/GenBank/DDBJ databases">
        <title>Whole genome-based taxonomy of the Shewanellaceae.</title>
        <authorList>
            <person name="Martin-Rodriguez A.J."/>
        </authorList>
    </citation>
    <scope>NUCLEOTIDE SEQUENCE [LARGE SCALE GENOMIC DNA]</scope>
    <source>
        <strain evidence="2 3">DSM 17177</strain>
    </source>
</reference>
<gene>
    <name evidence="2" type="ORF">L2764_08350</name>
</gene>
<comment type="caution">
    <text evidence="2">The sequence shown here is derived from an EMBL/GenBank/DDBJ whole genome shotgun (WGS) entry which is preliminary data.</text>
</comment>
<dbReference type="EMBL" id="JAKIKS010000024">
    <property type="protein sequence ID" value="MCL1124483.1"/>
    <property type="molecule type" value="Genomic_DNA"/>
</dbReference>
<organism evidence="2 3">
    <name type="scientific">Shewanella surugensis</name>
    <dbReference type="NCBI Taxonomy" id="212020"/>
    <lineage>
        <taxon>Bacteria</taxon>
        <taxon>Pseudomonadati</taxon>
        <taxon>Pseudomonadota</taxon>
        <taxon>Gammaproteobacteria</taxon>
        <taxon>Alteromonadales</taxon>
        <taxon>Shewanellaceae</taxon>
        <taxon>Shewanella</taxon>
    </lineage>
</organism>
<evidence type="ECO:0000313" key="2">
    <source>
        <dbReference type="EMBL" id="MCL1124483.1"/>
    </source>
</evidence>
<evidence type="ECO:0000259" key="1">
    <source>
        <dbReference type="Pfam" id="PF12684"/>
    </source>
</evidence>
<accession>A0ABT0L9Z1</accession>
<dbReference type="InterPro" id="IPR024432">
    <property type="entry name" value="Put_RecE_PDDEXK-like_dom"/>
</dbReference>
<dbReference type="Gene3D" id="3.90.320.10">
    <property type="match status" value="1"/>
</dbReference>
<protein>
    <submittedName>
        <fullName evidence="2">PD-(D/E)XK nuclease-like domain-containing protein</fullName>
    </submittedName>
</protein>
<feature type="domain" description="Putative exodeoxyribonuclease 8 PDDEXK-like" evidence="1">
    <location>
        <begin position="137"/>
        <end position="365"/>
    </location>
</feature>
<sequence length="394" mass="44893">MKTQAFTVNFTPTARAKKLFTVEYIVDANSPKEAEAPATQLLEENDFTRSHYRKKAIIKPYVLPNEEAPKLEDAIKPQTEDSNEIASEVEVDPFEQFMDPKWTIERLNTALNKLAINETLIIDDLPNDIYHGCIGVSCSKLKTFIECPQKYQAKYVDCIIPEPKKAYFDMGSAIHTVVLEPHLFNSSYVCQSELIKTRRGKAWDEFKDKADTAGQIVLTKEQWDDMPILRQSLASNATAQALTHGGVSERSVFKRDSETNLIIKCRPDYQIDNLIVDLKSDASADPRFFGAKAKKLGYHVQDALYSDVTGADEFVFFVIESSRPFVITAPIILNSNVKRLGYLKYRKAMRELAHCLQSNIWPAYTHEPVTVELNKFEQEELEQLEDQIQMEHVA</sequence>
<evidence type="ECO:0000313" key="3">
    <source>
        <dbReference type="Proteomes" id="UP001203423"/>
    </source>
</evidence>
<dbReference type="InterPro" id="IPR011604">
    <property type="entry name" value="PDDEXK-like_dom_sf"/>
</dbReference>
<keyword evidence="3" id="KW-1185">Reference proteome</keyword>
<dbReference type="Pfam" id="PF12684">
    <property type="entry name" value="DUF3799"/>
    <property type="match status" value="1"/>
</dbReference>
<dbReference type="Proteomes" id="UP001203423">
    <property type="component" value="Unassembled WGS sequence"/>
</dbReference>
<proteinExistence type="predicted"/>
<name>A0ABT0L9Z1_9GAMM</name>